<gene>
    <name evidence="20" type="ORF">IMF26_00520</name>
</gene>
<accession>A0AAT9LEG5</accession>
<feature type="transmembrane region" description="Helical" evidence="19">
    <location>
        <begin position="103"/>
        <end position="126"/>
    </location>
</feature>
<evidence type="ECO:0000256" key="7">
    <source>
        <dbReference type="ARBA" id="ARBA00019373"/>
    </source>
</evidence>
<dbReference type="InterPro" id="IPR000374">
    <property type="entry name" value="PC_trans"/>
</dbReference>
<dbReference type="GO" id="GO:0004605">
    <property type="term" value="F:phosphatidate cytidylyltransferase activity"/>
    <property type="evidence" value="ECO:0007669"/>
    <property type="project" value="UniProtKB-EC"/>
</dbReference>
<evidence type="ECO:0000256" key="11">
    <source>
        <dbReference type="ARBA" id="ARBA00022692"/>
    </source>
</evidence>
<evidence type="ECO:0000256" key="10">
    <source>
        <dbReference type="ARBA" id="ARBA00022679"/>
    </source>
</evidence>
<reference evidence="20" key="1">
    <citation type="submission" date="2020-10" db="EMBL/GenBank/DDBJ databases">
        <authorList>
            <person name="Kadnikov V."/>
            <person name="Beletsky A.V."/>
            <person name="Mardanov A.V."/>
            <person name="Karnachuk O.V."/>
            <person name="Ravin N.V."/>
        </authorList>
    </citation>
    <scope>NUCLEOTIDE SEQUENCE</scope>
    <source>
        <strain evidence="20">Bu02</strain>
    </source>
</reference>
<evidence type="ECO:0000256" key="5">
    <source>
        <dbReference type="ARBA" id="ARBA00010185"/>
    </source>
</evidence>
<evidence type="ECO:0000256" key="13">
    <source>
        <dbReference type="ARBA" id="ARBA00022989"/>
    </source>
</evidence>
<feature type="transmembrane region" description="Helical" evidence="19">
    <location>
        <begin position="49"/>
        <end position="72"/>
    </location>
</feature>
<protein>
    <recommendedName>
        <fullName evidence="7 18">Phosphatidate cytidylyltransferase</fullName>
        <ecNumber evidence="6 18">2.7.7.41</ecNumber>
    </recommendedName>
</protein>
<feature type="transmembrane region" description="Helical" evidence="19">
    <location>
        <begin position="171"/>
        <end position="190"/>
    </location>
</feature>
<keyword evidence="12 18" id="KW-0548">Nucleotidyltransferase</keyword>
<dbReference type="GO" id="GO:0005886">
    <property type="term" value="C:plasma membrane"/>
    <property type="evidence" value="ECO:0007669"/>
    <property type="project" value="UniProtKB-SubCell"/>
</dbReference>
<evidence type="ECO:0000256" key="1">
    <source>
        <dbReference type="ARBA" id="ARBA00001698"/>
    </source>
</evidence>
<feature type="transmembrane region" description="Helical" evidence="19">
    <location>
        <begin position="132"/>
        <end position="150"/>
    </location>
</feature>
<evidence type="ECO:0000256" key="4">
    <source>
        <dbReference type="ARBA" id="ARBA00005189"/>
    </source>
</evidence>
<evidence type="ECO:0000256" key="6">
    <source>
        <dbReference type="ARBA" id="ARBA00012487"/>
    </source>
</evidence>
<feature type="transmembrane region" description="Helical" evidence="19">
    <location>
        <begin position="196"/>
        <end position="214"/>
    </location>
</feature>
<dbReference type="KEGG" id="fcz:IMF26_00520"/>
<keyword evidence="13 19" id="KW-1133">Transmembrane helix</keyword>
<evidence type="ECO:0000256" key="2">
    <source>
        <dbReference type="ARBA" id="ARBA00004651"/>
    </source>
</evidence>
<proteinExistence type="inferred from homology"/>
<dbReference type="PROSITE" id="PS01315">
    <property type="entry name" value="CDS"/>
    <property type="match status" value="1"/>
</dbReference>
<evidence type="ECO:0000256" key="8">
    <source>
        <dbReference type="ARBA" id="ARBA00022475"/>
    </source>
</evidence>
<name>A0AAT9LEG5_9FIRM</name>
<keyword evidence="9" id="KW-0444">Lipid biosynthesis</keyword>
<keyword evidence="14" id="KW-0443">Lipid metabolism</keyword>
<comment type="pathway">
    <text evidence="4">Lipid metabolism.</text>
</comment>
<keyword evidence="10 18" id="KW-0808">Transferase</keyword>
<dbReference type="PANTHER" id="PTHR46382">
    <property type="entry name" value="PHOSPHATIDATE CYTIDYLYLTRANSFERASE"/>
    <property type="match status" value="1"/>
</dbReference>
<sequence>MKLPVLRERVLSAFVVVPVMLWAFYAGGWGFLLVIAIIATFTSMEYRKLLANVGVEIELVFVPVCVLVALSGYAGRPYFFVAALTGGALVLLSSSLKRGAPSAMYSVAGEMYLGGLLGTLCLLRVGPGGKQWTLFILFVTWATDVGAYFGGRVFGHHKLAPSISPGKSWEGAISGFCAAVAVAGFVGRLWGFAPVFSLLAGAILAVLAEVGDLVESVLKRHCNVKDSGKVIPGHGGFLDRFDSLLFTSAGGLLIRSIHRMLFYS</sequence>
<evidence type="ECO:0000313" key="20">
    <source>
        <dbReference type="EMBL" id="QUL98617.1"/>
    </source>
</evidence>
<organism evidence="20">
    <name type="scientific">Candidatus Fermentithermobacillus carboniphilus</name>
    <dbReference type="NCBI Taxonomy" id="3085328"/>
    <lineage>
        <taxon>Bacteria</taxon>
        <taxon>Bacillati</taxon>
        <taxon>Bacillota</taxon>
        <taxon>Candidatus Fermentithermobacillia</taxon>
        <taxon>Candidatus Fermentithermobacillales</taxon>
        <taxon>Candidatus Fermentithermobacillaceae</taxon>
        <taxon>Candidatus Fermentithermobacillus</taxon>
    </lineage>
</organism>
<keyword evidence="15 19" id="KW-0472">Membrane</keyword>
<evidence type="ECO:0000256" key="9">
    <source>
        <dbReference type="ARBA" id="ARBA00022516"/>
    </source>
</evidence>
<comment type="catalytic activity">
    <reaction evidence="1 18">
        <text>a 1,2-diacyl-sn-glycero-3-phosphate + CTP + H(+) = a CDP-1,2-diacyl-sn-glycerol + diphosphate</text>
        <dbReference type="Rhea" id="RHEA:16229"/>
        <dbReference type="ChEBI" id="CHEBI:15378"/>
        <dbReference type="ChEBI" id="CHEBI:33019"/>
        <dbReference type="ChEBI" id="CHEBI:37563"/>
        <dbReference type="ChEBI" id="CHEBI:58332"/>
        <dbReference type="ChEBI" id="CHEBI:58608"/>
        <dbReference type="EC" id="2.7.7.41"/>
    </reaction>
</comment>
<evidence type="ECO:0000256" key="3">
    <source>
        <dbReference type="ARBA" id="ARBA00005119"/>
    </source>
</evidence>
<evidence type="ECO:0000256" key="17">
    <source>
        <dbReference type="ARBA" id="ARBA00023264"/>
    </source>
</evidence>
<evidence type="ECO:0000256" key="19">
    <source>
        <dbReference type="SAM" id="Phobius"/>
    </source>
</evidence>
<evidence type="ECO:0000256" key="12">
    <source>
        <dbReference type="ARBA" id="ARBA00022695"/>
    </source>
</evidence>
<keyword evidence="16" id="KW-0594">Phospholipid biosynthesis</keyword>
<evidence type="ECO:0000256" key="15">
    <source>
        <dbReference type="ARBA" id="ARBA00023136"/>
    </source>
</evidence>
<dbReference type="AlphaFoldDB" id="A0AAT9LEG5"/>
<dbReference type="GO" id="GO:0016024">
    <property type="term" value="P:CDP-diacylglycerol biosynthetic process"/>
    <property type="evidence" value="ECO:0007669"/>
    <property type="project" value="TreeGrafter"/>
</dbReference>
<feature type="transmembrane region" description="Helical" evidence="19">
    <location>
        <begin position="20"/>
        <end position="42"/>
    </location>
</feature>
<dbReference type="PANTHER" id="PTHR46382:SF1">
    <property type="entry name" value="PHOSPHATIDATE CYTIDYLYLTRANSFERASE"/>
    <property type="match status" value="1"/>
</dbReference>
<reference evidence="20" key="2">
    <citation type="journal article" date="2023" name="Biology">
        <title>Prokaryotic Life Associated with Coal-Fire Gas Vents Revealed by Metagenomics.</title>
        <authorList>
            <person name="Kadnikov V.V."/>
            <person name="Mardanov A.V."/>
            <person name="Beletsky A.V."/>
            <person name="Karnachuk O.V."/>
            <person name="Ravin N.V."/>
        </authorList>
    </citation>
    <scope>NUCLEOTIDE SEQUENCE</scope>
    <source>
        <strain evidence="20">Bu02</strain>
    </source>
</reference>
<comment type="similarity">
    <text evidence="5 18">Belongs to the CDS family.</text>
</comment>
<evidence type="ECO:0000256" key="16">
    <source>
        <dbReference type="ARBA" id="ARBA00023209"/>
    </source>
</evidence>
<comment type="subcellular location">
    <subcellularLocation>
        <location evidence="2">Cell membrane</location>
        <topology evidence="2">Multi-pass membrane protein</topology>
    </subcellularLocation>
</comment>
<comment type="pathway">
    <text evidence="3 18">Phospholipid metabolism; CDP-diacylglycerol biosynthesis; CDP-diacylglycerol from sn-glycerol 3-phosphate: step 3/3.</text>
</comment>
<dbReference type="EC" id="2.7.7.41" evidence="6 18"/>
<keyword evidence="11 18" id="KW-0812">Transmembrane</keyword>
<evidence type="ECO:0000256" key="18">
    <source>
        <dbReference type="RuleBase" id="RU003938"/>
    </source>
</evidence>
<evidence type="ECO:0000256" key="14">
    <source>
        <dbReference type="ARBA" id="ARBA00023098"/>
    </source>
</evidence>
<dbReference type="Pfam" id="PF01148">
    <property type="entry name" value="CTP_transf_1"/>
    <property type="match status" value="1"/>
</dbReference>
<dbReference type="EMBL" id="CP062796">
    <property type="protein sequence ID" value="QUL98617.1"/>
    <property type="molecule type" value="Genomic_DNA"/>
</dbReference>
<keyword evidence="17" id="KW-1208">Phospholipid metabolism</keyword>
<keyword evidence="8" id="KW-1003">Cell membrane</keyword>